<evidence type="ECO:0000313" key="1">
    <source>
        <dbReference type="EMBL" id="KAK8870433.1"/>
    </source>
</evidence>
<sequence length="183" mass="21407">MNRDDKNKISYVCFKPFSLNNSQIDYFSQNVKWNCNFPFQNSVLFIFGNFAAKDTANTPLFLKYAFIGFLHSKTFSRRQSILSSSSDFLQMCTHLPGFVYVLYQNVTVNPSFVTKENKKRSFLFQIENKQAILKSLIWNMPLAVRIIDKIHYIELDASYKAVCPYYYCVYHDVFINSSIPFAI</sequence>
<organism evidence="1 2">
    <name type="scientific">Tritrichomonas musculus</name>
    <dbReference type="NCBI Taxonomy" id="1915356"/>
    <lineage>
        <taxon>Eukaryota</taxon>
        <taxon>Metamonada</taxon>
        <taxon>Parabasalia</taxon>
        <taxon>Tritrichomonadida</taxon>
        <taxon>Tritrichomonadidae</taxon>
        <taxon>Tritrichomonas</taxon>
    </lineage>
</organism>
<reference evidence="1 2" key="1">
    <citation type="submission" date="2024-04" db="EMBL/GenBank/DDBJ databases">
        <title>Tritrichomonas musculus Genome.</title>
        <authorList>
            <person name="Alves-Ferreira E."/>
            <person name="Grigg M."/>
            <person name="Lorenzi H."/>
            <person name="Galac M."/>
        </authorList>
    </citation>
    <scope>NUCLEOTIDE SEQUENCE [LARGE SCALE GENOMIC DNA]</scope>
    <source>
        <strain evidence="1 2">EAF2021</strain>
    </source>
</reference>
<evidence type="ECO:0000313" key="2">
    <source>
        <dbReference type="Proteomes" id="UP001470230"/>
    </source>
</evidence>
<dbReference type="Proteomes" id="UP001470230">
    <property type="component" value="Unassembled WGS sequence"/>
</dbReference>
<gene>
    <name evidence="1" type="ORF">M9Y10_008315</name>
</gene>
<keyword evidence="2" id="KW-1185">Reference proteome</keyword>
<name>A0ABR2IXT5_9EUKA</name>
<accession>A0ABR2IXT5</accession>
<proteinExistence type="predicted"/>
<dbReference type="EMBL" id="JAPFFF010000014">
    <property type="protein sequence ID" value="KAK8870433.1"/>
    <property type="molecule type" value="Genomic_DNA"/>
</dbReference>
<protein>
    <submittedName>
        <fullName evidence="1">Uncharacterized protein</fullName>
    </submittedName>
</protein>
<comment type="caution">
    <text evidence="1">The sequence shown here is derived from an EMBL/GenBank/DDBJ whole genome shotgun (WGS) entry which is preliminary data.</text>
</comment>